<feature type="domain" description="CxC2-like cysteine cluster KDZ transposase-associated" evidence="3">
    <location>
        <begin position="184"/>
        <end position="274"/>
    </location>
</feature>
<keyword evidence="1" id="KW-0175">Coiled coil</keyword>
<evidence type="ECO:0000313" key="5">
    <source>
        <dbReference type="RefSeq" id="XP_035690810.1"/>
    </source>
</evidence>
<dbReference type="AlphaFoldDB" id="A0A9J7LYJ6"/>
<reference evidence="4" key="1">
    <citation type="journal article" date="2020" name="Nat. Ecol. Evol.">
        <title>Deeply conserved synteny resolves early events in vertebrate evolution.</title>
        <authorList>
            <person name="Simakov O."/>
            <person name="Marletaz F."/>
            <person name="Yue J.X."/>
            <person name="O'Connell B."/>
            <person name="Jenkins J."/>
            <person name="Brandt A."/>
            <person name="Calef R."/>
            <person name="Tung C.H."/>
            <person name="Huang T.K."/>
            <person name="Schmutz J."/>
            <person name="Satoh N."/>
            <person name="Yu J.K."/>
            <person name="Putnam N.H."/>
            <person name="Green R.E."/>
            <person name="Rokhsar D.S."/>
        </authorList>
    </citation>
    <scope>NUCLEOTIDE SEQUENCE [LARGE SCALE GENOMIC DNA]</scope>
    <source>
        <strain evidence="4">S238N-H82</strain>
    </source>
</reference>
<keyword evidence="4" id="KW-1185">Reference proteome</keyword>
<dbReference type="InterPro" id="IPR041457">
    <property type="entry name" value="CxC2_KDZ-assoc"/>
</dbReference>
<accession>A0A9J7LYJ6</accession>
<gene>
    <name evidence="5" type="primary">LOC118425820</name>
</gene>
<feature type="coiled-coil region" evidence="1">
    <location>
        <begin position="794"/>
        <end position="821"/>
    </location>
</feature>
<proteinExistence type="predicted"/>
<feature type="region of interest" description="Disordered" evidence="2">
    <location>
        <begin position="905"/>
        <end position="926"/>
    </location>
</feature>
<dbReference type="Pfam" id="PF18803">
    <property type="entry name" value="CxC2"/>
    <property type="match status" value="1"/>
</dbReference>
<feature type="region of interest" description="Disordered" evidence="2">
    <location>
        <begin position="53"/>
        <end position="72"/>
    </location>
</feature>
<dbReference type="OrthoDB" id="8861403at2759"/>
<evidence type="ECO:0000256" key="2">
    <source>
        <dbReference type="SAM" id="MobiDB-lite"/>
    </source>
</evidence>
<evidence type="ECO:0000256" key="1">
    <source>
        <dbReference type="SAM" id="Coils"/>
    </source>
</evidence>
<sequence>MPQNGASCGLPDTDLRKMAKVKKDIRNFRGRTPFVKKTSVNSADGRTTVSRIPLLGTQPEAQDSQASTSATAELPVIPVPAADPEPTLPQTQTAYCKQKTRELESWNKVRDLVYQTSVELASPISFICTTCRTVEESLIFRCKECGPVAMFCIECLREQHKDHKSFHVPDKWEGTFFRPYHLSHTLHLPHHADCPTRYCKSVKVFDPAGRLQYFEVAFCDCEQISCTLLRYGLWGSTVSDPQTAFATSLLEWLVMFTLEAQVSVEAFCKAVRYKNNLSLSETNTLYRSLIGQSIAEFRHFMYRVRTMKDLCPLLDDGTTCPACPKKDGTQIIALDGNFGLVRKQSSGTSSGPPLHGTTLFMEDDRVQDFVEKYKKKDDGKQVEELDCSNFRAGSIIRSQGKQKKLDVSGVFGSVCRHEIPRCFLNMIHGERFAYPVCLIEELLADVAGRNIKLKVIYDIACKLHSHLKKTRQNDLLGKVTLALDVFHSYGHKTSCQLNYSTRRLPGFGLTDGEAVERMWAFLRRFSRITKEMTPTRRLDLLTDGLLHYSRRKTLDIEVALVKKKQSAEKAGCVAKEGLDAVMADANVSMDDIKSWAQREKDVINTEKQSTSKEDKWKTLYVTKLLQLKTVREQILSMGEESSDVDVYQSSFLKLDQQLSELERTHRISARWSTSSHQFVATMKEVDLAVRSALLSRMRGLSYERCFLTSLKRKYPDGQAISLKLARQLTTTNTKLQKTVDEYNAVATQWEPKHPNFPVSIQFREATDPSWQTYLCLDPNMLEEPGLPRSVQRRAIEHLNLLQRAEEEVEMVRQEMKDVFNHFQTERELVEAEIMKCDDLTSGRVATLTTHVVMLEKRLVSMYDFFRHHDPDLELPTVKTTYLVLFPFKNPDCLDYICDSLSEDESECDDEALPDVDSWMDDDNDCD</sequence>
<dbReference type="KEGG" id="bfo:118425820"/>
<dbReference type="GeneID" id="118425820"/>
<dbReference type="Pfam" id="PF18758">
    <property type="entry name" value="KDZ"/>
    <property type="match status" value="1"/>
</dbReference>
<dbReference type="InterPro" id="IPR040521">
    <property type="entry name" value="KDZ"/>
</dbReference>
<dbReference type="Proteomes" id="UP000001554">
    <property type="component" value="Chromosome 11"/>
</dbReference>
<reference evidence="5" key="2">
    <citation type="submission" date="2025-08" db="UniProtKB">
        <authorList>
            <consortium name="RefSeq"/>
        </authorList>
    </citation>
    <scope>IDENTIFICATION</scope>
    <source>
        <strain evidence="5">S238N-H82</strain>
        <tissue evidence="5">Testes</tissue>
    </source>
</reference>
<feature type="compositionally biased region" description="Low complexity" evidence="2">
    <location>
        <begin position="61"/>
        <end position="72"/>
    </location>
</feature>
<name>A0A9J7LYJ6_BRAFL</name>
<dbReference type="OMA" id="DCATESH"/>
<evidence type="ECO:0000313" key="4">
    <source>
        <dbReference type="Proteomes" id="UP000001554"/>
    </source>
</evidence>
<evidence type="ECO:0000259" key="3">
    <source>
        <dbReference type="Pfam" id="PF18803"/>
    </source>
</evidence>
<dbReference type="RefSeq" id="XP_035690810.1">
    <property type="nucleotide sequence ID" value="XM_035834917.1"/>
</dbReference>
<organism evidence="4 5">
    <name type="scientific">Branchiostoma floridae</name>
    <name type="common">Florida lancelet</name>
    <name type="synonym">Amphioxus</name>
    <dbReference type="NCBI Taxonomy" id="7739"/>
    <lineage>
        <taxon>Eukaryota</taxon>
        <taxon>Metazoa</taxon>
        <taxon>Chordata</taxon>
        <taxon>Cephalochordata</taxon>
        <taxon>Leptocardii</taxon>
        <taxon>Amphioxiformes</taxon>
        <taxon>Branchiostomatidae</taxon>
        <taxon>Branchiostoma</taxon>
    </lineage>
</organism>
<dbReference type="PANTHER" id="PTHR33096:SF1">
    <property type="entry name" value="CXC1-LIKE CYSTEINE CLUSTER ASSOCIATED WITH KDZ TRANSPOSASES DOMAIN-CONTAINING PROTEIN"/>
    <property type="match status" value="1"/>
</dbReference>
<protein>
    <submittedName>
        <fullName evidence="5">Uncharacterized protein LOC118425820 isoform X1</fullName>
    </submittedName>
</protein>
<dbReference type="PANTHER" id="PTHR33096">
    <property type="entry name" value="CXC2 DOMAIN-CONTAINING PROTEIN"/>
    <property type="match status" value="1"/>
</dbReference>